<reference evidence="8 9" key="1">
    <citation type="submission" date="2023-07" db="EMBL/GenBank/DDBJ databases">
        <title>Functional and genomic diversity of the sorghum phyllosphere microbiome.</title>
        <authorList>
            <person name="Shade A."/>
        </authorList>
    </citation>
    <scope>NUCLEOTIDE SEQUENCE [LARGE SCALE GENOMIC DNA]</scope>
    <source>
        <strain evidence="8 9">SORGH_AS_0892</strain>
    </source>
</reference>
<comment type="similarity">
    <text evidence="5 7">Belongs to the arginase family.</text>
</comment>
<dbReference type="PANTHER" id="PTHR11358:SF35">
    <property type="entry name" value="FORMIMIDOYLGLUTAMASE"/>
    <property type="match status" value="1"/>
</dbReference>
<dbReference type="PROSITE" id="PS51409">
    <property type="entry name" value="ARGINASE_2"/>
    <property type="match status" value="1"/>
</dbReference>
<feature type="binding site" evidence="5">
    <location>
        <position position="257"/>
    </location>
    <ligand>
        <name>Mn(2+)</name>
        <dbReference type="ChEBI" id="CHEBI:29035"/>
        <label>1</label>
    </ligand>
</feature>
<sequence>MKRLLNDPEIYSKGDQAVWKGRVDGQSREWMRWHQVMNCVDLHEPSDLEQAIAFLGCCSDEGVARNQGRVGAKDGPAVLRNVLANLPVYFPDKLKLNDCGDIILKDNDLESCQEHLGAALKIILEREGFPVILGGGHEITYGHYLGVSQYLKNVNESLGIINLDAHLDIRALQDGKGNSGTGFYQIEQDQSAAGLPFHYLAIGIQEISNTKGLLNYACEKNVKIIERDSLVNEKLDEIRDKIIGFSKLVDYVYLTIDLDAFSSAYAPGVSASAYNGIVPDQLFFMIYDFLLDLPNLRSVDLAELNPHFDIDSRTAKLAADLLFKLVNKLAAKIE</sequence>
<comment type="catalytic activity">
    <reaction evidence="5">
        <text>N-formimidoyl-L-glutamate + H2O = formamide + L-glutamate</text>
        <dbReference type="Rhea" id="RHEA:22492"/>
        <dbReference type="ChEBI" id="CHEBI:15377"/>
        <dbReference type="ChEBI" id="CHEBI:16397"/>
        <dbReference type="ChEBI" id="CHEBI:29985"/>
        <dbReference type="ChEBI" id="CHEBI:58928"/>
        <dbReference type="EC" id="3.5.3.8"/>
    </reaction>
</comment>
<dbReference type="HAMAP" id="MF_00737">
    <property type="entry name" value="Formimidoylglutam"/>
    <property type="match status" value="1"/>
</dbReference>
<evidence type="ECO:0000313" key="9">
    <source>
        <dbReference type="Proteomes" id="UP001244640"/>
    </source>
</evidence>
<dbReference type="Gene3D" id="3.40.800.10">
    <property type="entry name" value="Ureohydrolase domain"/>
    <property type="match status" value="1"/>
</dbReference>
<evidence type="ECO:0000256" key="7">
    <source>
        <dbReference type="PROSITE-ProRule" id="PRU00742"/>
    </source>
</evidence>
<feature type="binding site" evidence="5">
    <location>
        <position position="257"/>
    </location>
    <ligand>
        <name>Mn(2+)</name>
        <dbReference type="ChEBI" id="CHEBI:29035"/>
        <label>2</label>
    </ligand>
</feature>
<dbReference type="NCBIfam" id="TIGR01227">
    <property type="entry name" value="hutG"/>
    <property type="match status" value="1"/>
</dbReference>
<dbReference type="InterPro" id="IPR005923">
    <property type="entry name" value="HutG"/>
</dbReference>
<comment type="function">
    <text evidence="5">Catalyzes the conversion of N-formimidoyl-L-glutamate to L-glutamate and formamide.</text>
</comment>
<feature type="binding site" evidence="5">
    <location>
        <position position="137"/>
    </location>
    <ligand>
        <name>Mn(2+)</name>
        <dbReference type="ChEBI" id="CHEBI:29035"/>
        <label>1</label>
    </ligand>
</feature>
<dbReference type="PANTHER" id="PTHR11358">
    <property type="entry name" value="ARGINASE/AGMATINASE"/>
    <property type="match status" value="1"/>
</dbReference>
<protein>
    <recommendedName>
        <fullName evidence="5 6">Formimidoylglutamase</fullName>
        <ecNumber evidence="5 6">3.5.3.8</ecNumber>
    </recommendedName>
    <alternativeName>
        <fullName evidence="5">Formiminoglutamase</fullName>
    </alternativeName>
    <alternativeName>
        <fullName evidence="5">Formiminoglutamate hydrolase</fullName>
    </alternativeName>
</protein>
<dbReference type="EMBL" id="JAUTBA010000001">
    <property type="protein sequence ID" value="MDQ1150676.1"/>
    <property type="molecule type" value="Genomic_DNA"/>
</dbReference>
<comment type="caution">
    <text evidence="8">The sequence shown here is derived from an EMBL/GenBank/DDBJ whole genome shotgun (WGS) entry which is preliminary data.</text>
</comment>
<keyword evidence="1 5" id="KW-0479">Metal-binding</keyword>
<proteinExistence type="inferred from homology"/>
<keyword evidence="3 5" id="KW-0369">Histidine metabolism</keyword>
<gene>
    <name evidence="5" type="primary">hutG</name>
    <name evidence="8" type="ORF">QE382_002660</name>
</gene>
<comment type="cofactor">
    <cofactor evidence="5">
        <name>Mn(2+)</name>
        <dbReference type="ChEBI" id="CHEBI:29035"/>
    </cofactor>
    <text evidence="5">Binds 2 manganese ions per subunit.</text>
</comment>
<feature type="binding site" evidence="5">
    <location>
        <position position="168"/>
    </location>
    <ligand>
        <name>Mn(2+)</name>
        <dbReference type="ChEBI" id="CHEBI:29035"/>
        <label>1</label>
    </ligand>
</feature>
<dbReference type="InterPro" id="IPR006035">
    <property type="entry name" value="Ureohydrolase"/>
</dbReference>
<name>A0ABU0U6T1_9SPHI</name>
<dbReference type="SUPFAM" id="SSF52768">
    <property type="entry name" value="Arginase/deacetylase"/>
    <property type="match status" value="1"/>
</dbReference>
<dbReference type="Proteomes" id="UP001244640">
    <property type="component" value="Unassembled WGS sequence"/>
</dbReference>
<evidence type="ECO:0000256" key="2">
    <source>
        <dbReference type="ARBA" id="ARBA00022801"/>
    </source>
</evidence>
<dbReference type="RefSeq" id="WP_307186277.1">
    <property type="nucleotide sequence ID" value="NZ_JAUTBA010000001.1"/>
</dbReference>
<feature type="binding site" evidence="5">
    <location>
        <position position="166"/>
    </location>
    <ligand>
        <name>Mn(2+)</name>
        <dbReference type="ChEBI" id="CHEBI:29035"/>
        <label>2</label>
    </ligand>
</feature>
<dbReference type="CDD" id="cd09988">
    <property type="entry name" value="Formimidoylglutamase"/>
    <property type="match status" value="1"/>
</dbReference>
<dbReference type="Pfam" id="PF00491">
    <property type="entry name" value="Arginase"/>
    <property type="match status" value="1"/>
</dbReference>
<evidence type="ECO:0000256" key="1">
    <source>
        <dbReference type="ARBA" id="ARBA00022723"/>
    </source>
</evidence>
<evidence type="ECO:0000256" key="5">
    <source>
        <dbReference type="HAMAP-Rule" id="MF_00737"/>
    </source>
</evidence>
<feature type="binding site" evidence="5">
    <location>
        <position position="164"/>
    </location>
    <ligand>
        <name>Mn(2+)</name>
        <dbReference type="ChEBI" id="CHEBI:29035"/>
        <label>2</label>
    </ligand>
</feature>
<dbReference type="GO" id="GO:0050415">
    <property type="term" value="F:formimidoylglutamase activity"/>
    <property type="evidence" value="ECO:0007669"/>
    <property type="project" value="UniProtKB-EC"/>
</dbReference>
<comment type="pathway">
    <text evidence="5">Amino-acid degradation; L-histidine degradation into L-glutamate; L-glutamate from N-formimidoyl-L-glutamate (hydrolase route): step 1/1.</text>
</comment>
<keyword evidence="9" id="KW-1185">Reference proteome</keyword>
<evidence type="ECO:0000256" key="4">
    <source>
        <dbReference type="ARBA" id="ARBA00023211"/>
    </source>
</evidence>
<organism evidence="8 9">
    <name type="scientific">Sphingobacterium zeae</name>
    <dbReference type="NCBI Taxonomy" id="1776859"/>
    <lineage>
        <taxon>Bacteria</taxon>
        <taxon>Pseudomonadati</taxon>
        <taxon>Bacteroidota</taxon>
        <taxon>Sphingobacteriia</taxon>
        <taxon>Sphingobacteriales</taxon>
        <taxon>Sphingobacteriaceae</taxon>
        <taxon>Sphingobacterium</taxon>
    </lineage>
</organism>
<accession>A0ABU0U6T1</accession>
<evidence type="ECO:0000256" key="6">
    <source>
        <dbReference type="NCBIfam" id="TIGR01227"/>
    </source>
</evidence>
<feature type="binding site" evidence="5">
    <location>
        <position position="164"/>
    </location>
    <ligand>
        <name>Mn(2+)</name>
        <dbReference type="ChEBI" id="CHEBI:29035"/>
        <label>1</label>
    </ligand>
</feature>
<evidence type="ECO:0000313" key="8">
    <source>
        <dbReference type="EMBL" id="MDQ1150676.1"/>
    </source>
</evidence>
<evidence type="ECO:0000256" key="3">
    <source>
        <dbReference type="ARBA" id="ARBA00022808"/>
    </source>
</evidence>
<keyword evidence="4 5" id="KW-0464">Manganese</keyword>
<feature type="binding site" evidence="5">
    <location>
        <position position="259"/>
    </location>
    <ligand>
        <name>Mn(2+)</name>
        <dbReference type="ChEBI" id="CHEBI:29035"/>
        <label>2</label>
    </ligand>
</feature>
<dbReference type="PIRSF" id="PIRSF036979">
    <property type="entry name" value="Arginase"/>
    <property type="match status" value="1"/>
</dbReference>
<dbReference type="InterPro" id="IPR023696">
    <property type="entry name" value="Ureohydrolase_dom_sf"/>
</dbReference>
<keyword evidence="2 5" id="KW-0378">Hydrolase</keyword>
<dbReference type="EC" id="3.5.3.8" evidence="5 6"/>